<dbReference type="RefSeq" id="WP_095611041.1">
    <property type="nucleotide sequence ID" value="NZ_NMPM01000044.1"/>
</dbReference>
<dbReference type="Pfam" id="PF12146">
    <property type="entry name" value="Hydrolase_4"/>
    <property type="match status" value="1"/>
</dbReference>
<keyword evidence="4" id="KW-1185">Reference proteome</keyword>
<gene>
    <name evidence="3" type="ORF">CF392_08550</name>
</gene>
<proteinExistence type="predicted"/>
<evidence type="ECO:0000256" key="1">
    <source>
        <dbReference type="SAM" id="MobiDB-lite"/>
    </source>
</evidence>
<dbReference type="InterPro" id="IPR022742">
    <property type="entry name" value="Hydrolase_4"/>
</dbReference>
<dbReference type="AlphaFoldDB" id="A0A2A2I461"/>
<dbReference type="SUPFAM" id="SSF53474">
    <property type="entry name" value="alpha/beta-Hydrolases"/>
    <property type="match status" value="1"/>
</dbReference>
<evidence type="ECO:0000313" key="4">
    <source>
        <dbReference type="Proteomes" id="UP000218332"/>
    </source>
</evidence>
<comment type="caution">
    <text evidence="3">The sequence shown here is derived from an EMBL/GenBank/DDBJ whole genome shotgun (WGS) entry which is preliminary data.</text>
</comment>
<feature type="region of interest" description="Disordered" evidence="1">
    <location>
        <begin position="328"/>
        <end position="352"/>
    </location>
</feature>
<dbReference type="EMBL" id="NMPM01000044">
    <property type="protein sequence ID" value="PAV25915.1"/>
    <property type="molecule type" value="Genomic_DNA"/>
</dbReference>
<accession>A0A2A2I461</accession>
<dbReference type="Proteomes" id="UP000218332">
    <property type="component" value="Unassembled WGS sequence"/>
</dbReference>
<dbReference type="PANTHER" id="PTHR11614">
    <property type="entry name" value="PHOSPHOLIPASE-RELATED"/>
    <property type="match status" value="1"/>
</dbReference>
<dbReference type="InterPro" id="IPR029058">
    <property type="entry name" value="AB_hydrolase_fold"/>
</dbReference>
<feature type="compositionally biased region" description="Basic and acidic residues" evidence="1">
    <location>
        <begin position="343"/>
        <end position="352"/>
    </location>
</feature>
<evidence type="ECO:0000313" key="3">
    <source>
        <dbReference type="EMBL" id="PAV25915.1"/>
    </source>
</evidence>
<dbReference type="Gene3D" id="3.40.50.1820">
    <property type="entry name" value="alpha/beta hydrolase"/>
    <property type="match status" value="1"/>
</dbReference>
<organism evidence="3 4">
    <name type="scientific">Tamilnaduibacter salinus</name>
    <dbReference type="NCBI Taxonomy" id="1484056"/>
    <lineage>
        <taxon>Bacteria</taxon>
        <taxon>Pseudomonadati</taxon>
        <taxon>Pseudomonadota</taxon>
        <taxon>Gammaproteobacteria</taxon>
        <taxon>Pseudomonadales</taxon>
        <taxon>Marinobacteraceae</taxon>
        <taxon>Tamilnaduibacter</taxon>
    </lineage>
</organism>
<feature type="domain" description="Serine aminopeptidase S33" evidence="2">
    <location>
        <begin position="78"/>
        <end position="306"/>
    </location>
</feature>
<evidence type="ECO:0000259" key="2">
    <source>
        <dbReference type="Pfam" id="PF12146"/>
    </source>
</evidence>
<name>A0A2A2I461_9GAMM</name>
<reference evidence="3 4" key="1">
    <citation type="submission" date="2017-07" db="EMBL/GenBank/DDBJ databases">
        <title>Tamlnaduibacter salinus (Mi-7) genome sequencing.</title>
        <authorList>
            <person name="Verma A."/>
            <person name="Krishnamurthi S."/>
        </authorList>
    </citation>
    <scope>NUCLEOTIDE SEQUENCE [LARGE SCALE GENOMIC DNA]</scope>
    <source>
        <strain evidence="3 4">Mi-7</strain>
    </source>
</reference>
<sequence length="352" mass="39700">MYWKTDHPESPDWERDSVIADLTPFQPGEPTALTGEAAAYCHYYGLDLWVEHPQVDYHLGTMPAAGHSVAVHYFHQPSPRGTVFVFHGYFDHIGLYSQLIDRCLEAGFDVLAYDQPGHGLSSGTPAAITSFTEYQAVLADVLVRVRMLPAPWYAVGQSTGGGILIDYLLAHVPYDSHCFRRVVLLAPLVRPMGWIGAKALHTVVKPFLSRWRRVFAENSNDSRFLRFLRDHDPLQARAVHVDWVTALRRWVPHIESARPVPFPVTVIQGEKDLTVDWHHNLRIIRNKFEPVVVRRLPDGRHHLANEAPDLQATVFNVMIRTFLDDAGRGDAGTSESVSEPSDQMDRTEGEVS</sequence>
<dbReference type="InterPro" id="IPR051044">
    <property type="entry name" value="MAG_DAG_Lipase"/>
</dbReference>
<protein>
    <submittedName>
        <fullName evidence="3">Lysophospholipase</fullName>
    </submittedName>
</protein>